<dbReference type="PROSITE" id="PS01001">
    <property type="entry name" value="SDH_CYT_2"/>
    <property type="match status" value="1"/>
</dbReference>
<evidence type="ECO:0000256" key="5">
    <source>
        <dbReference type="ARBA" id="ARBA00022617"/>
    </source>
</evidence>
<comment type="cofactor">
    <cofactor evidence="12">
        <name>heme</name>
        <dbReference type="ChEBI" id="CHEBI:30413"/>
    </cofactor>
    <text evidence="12">The heme is bound between the two transmembrane subunits.</text>
</comment>
<feature type="transmembrane region" description="Helical" evidence="13">
    <location>
        <begin position="27"/>
        <end position="48"/>
    </location>
</feature>
<sequence>MTNVTKSRPLSPHLQIYKPIPTMIMSIVHRLTGAALYFGTVLVAWWLIAAATGPAHYDWASWAFGTILGRLVLFGYTWALIHHMLGGIRHFIWDLGYGYEKHFATKLAIANLIGSVVITLLVWAVGYAVRF</sequence>
<feature type="binding site" description="axial binding residue" evidence="12">
    <location>
        <position position="83"/>
    </location>
    <ligand>
        <name>heme</name>
        <dbReference type="ChEBI" id="CHEBI:30413"/>
        <note>ligand shared with second transmembrane subunit</note>
    </ligand>
    <ligandPart>
        <name>Fe</name>
        <dbReference type="ChEBI" id="CHEBI:18248"/>
    </ligandPart>
</feature>
<dbReference type="GO" id="GO:0046872">
    <property type="term" value="F:metal ion binding"/>
    <property type="evidence" value="ECO:0007669"/>
    <property type="project" value="UniProtKB-KW"/>
</dbReference>
<keyword evidence="10 13" id="KW-0472">Membrane</keyword>
<keyword evidence="6 13" id="KW-0812">Transmembrane</keyword>
<feature type="transmembrane region" description="Helical" evidence="13">
    <location>
        <begin position="107"/>
        <end position="129"/>
    </location>
</feature>
<keyword evidence="5 12" id="KW-0349">Heme</keyword>
<evidence type="ECO:0000256" key="13">
    <source>
        <dbReference type="SAM" id="Phobius"/>
    </source>
</evidence>
<keyword evidence="7 12" id="KW-0479">Metal-binding</keyword>
<evidence type="ECO:0000256" key="12">
    <source>
        <dbReference type="PIRSR" id="PIRSR000178-1"/>
    </source>
</evidence>
<feature type="transmembrane region" description="Helical" evidence="13">
    <location>
        <begin position="60"/>
        <end position="81"/>
    </location>
</feature>
<comment type="function">
    <text evidence="1">Membrane-anchoring subunit of succinate dehydrogenase (SDH).</text>
</comment>
<evidence type="ECO:0000256" key="6">
    <source>
        <dbReference type="ARBA" id="ARBA00022692"/>
    </source>
</evidence>
<dbReference type="NCBIfam" id="TIGR02970">
    <property type="entry name" value="succ_dehyd_cytB"/>
    <property type="match status" value="1"/>
</dbReference>
<dbReference type="InterPro" id="IPR000701">
    <property type="entry name" value="SuccDH_FuR_B_TM-su"/>
</dbReference>
<accession>A0A657LNF1</accession>
<keyword evidence="8 13" id="KW-1133">Transmembrane helix</keyword>
<evidence type="ECO:0000256" key="2">
    <source>
        <dbReference type="ARBA" id="ARBA00004141"/>
    </source>
</evidence>
<evidence type="ECO:0000256" key="10">
    <source>
        <dbReference type="ARBA" id="ARBA00023136"/>
    </source>
</evidence>
<dbReference type="InterPro" id="IPR034804">
    <property type="entry name" value="SQR/QFR_C/D"/>
</dbReference>
<reference evidence="14 15" key="1">
    <citation type="submission" date="2016-02" db="EMBL/GenBank/DDBJ databases">
        <title>Genome sequencing of a beta-galactosidase producing bacteria Rhizobium sp. 59.</title>
        <authorList>
            <person name="Wang D."/>
            <person name="Kot W."/>
            <person name="Qin Y."/>
            <person name="Hansen L."/>
            <person name="Naqvi K."/>
            <person name="Rensing C."/>
        </authorList>
    </citation>
    <scope>NUCLEOTIDE SEQUENCE [LARGE SCALE GENOMIC DNA]</scope>
    <source>
        <strain evidence="14 15">59</strain>
    </source>
</reference>
<comment type="subunit">
    <text evidence="11">Part of an enzyme complex containing four subunits: a flavoprotein, an iron-sulfur protein, plus two membrane-anchoring proteins, SdhC and SdhD. The complex can form homotrimers.</text>
</comment>
<comment type="caution">
    <text evidence="14">The sequence shown here is derived from an EMBL/GenBank/DDBJ whole genome shotgun (WGS) entry which is preliminary data.</text>
</comment>
<dbReference type="SUPFAM" id="SSF81343">
    <property type="entry name" value="Fumarate reductase respiratory complex transmembrane subunits"/>
    <property type="match status" value="1"/>
</dbReference>
<comment type="similarity">
    <text evidence="3">Belongs to the cytochrome b560 family.</text>
</comment>
<evidence type="ECO:0000313" key="15">
    <source>
        <dbReference type="Proteomes" id="UP000182661"/>
    </source>
</evidence>
<evidence type="ECO:0000256" key="8">
    <source>
        <dbReference type="ARBA" id="ARBA00022989"/>
    </source>
</evidence>
<name>A0A657LNF1_9HYPH</name>
<evidence type="ECO:0000256" key="11">
    <source>
        <dbReference type="ARBA" id="ARBA00025912"/>
    </source>
</evidence>
<dbReference type="EMBL" id="LSRP01000119">
    <property type="protein sequence ID" value="OJF91891.1"/>
    <property type="molecule type" value="Genomic_DNA"/>
</dbReference>
<dbReference type="PIRSF" id="PIRSF000178">
    <property type="entry name" value="SDH_cyt_b560"/>
    <property type="match status" value="1"/>
</dbReference>
<dbReference type="Pfam" id="PF01127">
    <property type="entry name" value="Sdh_cyt"/>
    <property type="match status" value="1"/>
</dbReference>
<dbReference type="InterPro" id="IPR018495">
    <property type="entry name" value="Succ_DH_cyt_bsu_CS"/>
</dbReference>
<evidence type="ECO:0000256" key="9">
    <source>
        <dbReference type="ARBA" id="ARBA00023004"/>
    </source>
</evidence>
<dbReference type="OrthoDB" id="9799441at2"/>
<dbReference type="AlphaFoldDB" id="A0A657LNF1"/>
<dbReference type="InterPro" id="IPR014314">
    <property type="entry name" value="Succ_DH_cytb556"/>
</dbReference>
<evidence type="ECO:0000256" key="4">
    <source>
        <dbReference type="ARBA" id="ARBA00020076"/>
    </source>
</evidence>
<dbReference type="PANTHER" id="PTHR10978:SF5">
    <property type="entry name" value="SUCCINATE DEHYDROGENASE CYTOCHROME B560 SUBUNIT, MITOCHONDRIAL"/>
    <property type="match status" value="1"/>
</dbReference>
<dbReference type="GO" id="GO:0006099">
    <property type="term" value="P:tricarboxylic acid cycle"/>
    <property type="evidence" value="ECO:0007669"/>
    <property type="project" value="InterPro"/>
</dbReference>
<keyword evidence="9 12" id="KW-0408">Iron</keyword>
<organism evidence="14 15">
    <name type="scientific">Pararhizobium antarcticum</name>
    <dbReference type="NCBI Taxonomy" id="1798805"/>
    <lineage>
        <taxon>Bacteria</taxon>
        <taxon>Pseudomonadati</taxon>
        <taxon>Pseudomonadota</taxon>
        <taxon>Alphaproteobacteria</taxon>
        <taxon>Hyphomicrobiales</taxon>
        <taxon>Rhizobiaceae</taxon>
        <taxon>Rhizobium/Agrobacterium group</taxon>
        <taxon>Pararhizobium</taxon>
    </lineage>
</organism>
<dbReference type="Proteomes" id="UP000182661">
    <property type="component" value="Unassembled WGS sequence"/>
</dbReference>
<evidence type="ECO:0000256" key="7">
    <source>
        <dbReference type="ARBA" id="ARBA00022723"/>
    </source>
</evidence>
<evidence type="ECO:0000256" key="1">
    <source>
        <dbReference type="ARBA" id="ARBA00004050"/>
    </source>
</evidence>
<comment type="subcellular location">
    <subcellularLocation>
        <location evidence="2">Membrane</location>
        <topology evidence="2">Multi-pass membrane protein</topology>
    </subcellularLocation>
</comment>
<gene>
    <name evidence="14" type="ORF">AX760_22765</name>
</gene>
<dbReference type="GO" id="GO:0009055">
    <property type="term" value="F:electron transfer activity"/>
    <property type="evidence" value="ECO:0007669"/>
    <property type="project" value="InterPro"/>
</dbReference>
<evidence type="ECO:0000256" key="3">
    <source>
        <dbReference type="ARBA" id="ARBA00007244"/>
    </source>
</evidence>
<dbReference type="Gene3D" id="1.20.1300.10">
    <property type="entry name" value="Fumarate reductase/succinate dehydrogenase, transmembrane subunit"/>
    <property type="match status" value="1"/>
</dbReference>
<dbReference type="RefSeq" id="WP_071835098.1">
    <property type="nucleotide sequence ID" value="NZ_LSRP01000119.1"/>
</dbReference>
<protein>
    <recommendedName>
        <fullName evidence="4">Succinate dehydrogenase cytochrome b556 subunit</fullName>
    </recommendedName>
</protein>
<proteinExistence type="inferred from homology"/>
<dbReference type="GO" id="GO:0016020">
    <property type="term" value="C:membrane"/>
    <property type="evidence" value="ECO:0007669"/>
    <property type="project" value="UniProtKB-SubCell"/>
</dbReference>
<evidence type="ECO:0000313" key="14">
    <source>
        <dbReference type="EMBL" id="OJF91891.1"/>
    </source>
</evidence>
<dbReference type="PROSITE" id="PS01000">
    <property type="entry name" value="SDH_CYT_1"/>
    <property type="match status" value="1"/>
</dbReference>
<dbReference type="CDD" id="cd03499">
    <property type="entry name" value="SQR_TypeC_SdhC"/>
    <property type="match status" value="1"/>
</dbReference>
<keyword evidence="15" id="KW-1185">Reference proteome</keyword>
<dbReference type="PANTHER" id="PTHR10978">
    <property type="entry name" value="SUCCINATE DEHYDROGENASE CYTOCHROME B560 SUBUNIT"/>
    <property type="match status" value="1"/>
</dbReference>